<sequence>MMKERKGSTLGGRPGDSSVIVPRSPRVAPQSGDNERTPPPLGLLGKVASIRNLSRKKKLQEATKTKTADTPTTLRPKKAKDPADDPLGEDWHTAPLPPPLSGGVLYISQELSTVTSPPIPPSPRSAGSLGAAAAARHPRGFFDRHSLSVLPVSPNFVCPPPATPITSSPSPLPKDVRGDIAKFQLEGYARKYFKTRKKGIFKRQVPIKDLLTFQKKDMDSPLLDLKNKPELHSIAIKIELLQEALREGQIRDEVYCQICKQTCDTPSAEILYKGWELMTFCCVTFPPTRNFEEWLRKHLWEHTKLSDSRQASYARFCVRKLDLICEAPPSARVPSYHEIEMMKEIMDWQKEKGIGLEVPQIMVHLCEGVLRLNGHSALGIFRVKGDTKRTNDLKAELECNRYTLDTLNPHDLANLLKTWLRELPDPLIPFELQPKCLAVADTVQPTLQVVNTKLHPLNKKALLYLVEFLRTFLAPEVEGRTKMNLANLATIFGPNLLRAPDAEVSLENAQLAQDFVNTLLKHWRG</sequence>
<reference evidence="5 6" key="1">
    <citation type="journal article" date="2013" name="Genome Biol.">
        <title>Genome of Acanthamoeba castellanii highlights extensive lateral gene transfer and early evolution of tyrosine kinase signaling.</title>
        <authorList>
            <person name="Clarke M."/>
            <person name="Lohan A.J."/>
            <person name="Liu B."/>
            <person name="Lagkouvardos I."/>
            <person name="Roy S."/>
            <person name="Zafar N."/>
            <person name="Bertelli C."/>
            <person name="Schilde C."/>
            <person name="Kianianmomeni A."/>
            <person name="Burglin T.R."/>
            <person name="Frech C."/>
            <person name="Turcotte B."/>
            <person name="Kopec K.O."/>
            <person name="Synnott J.M."/>
            <person name="Choo C."/>
            <person name="Paponov I."/>
            <person name="Finkler A."/>
            <person name="Soon Heng Tan C."/>
            <person name="Hutchins A.P."/>
            <person name="Weinmeier T."/>
            <person name="Rattei T."/>
            <person name="Chu J.S."/>
            <person name="Gimenez G."/>
            <person name="Irimia M."/>
            <person name="Rigden D.J."/>
            <person name="Fitzpatrick D.A."/>
            <person name="Lorenzo-Morales J."/>
            <person name="Bateman A."/>
            <person name="Chiu C.H."/>
            <person name="Tang P."/>
            <person name="Hegemann P."/>
            <person name="Fromm H."/>
            <person name="Raoult D."/>
            <person name="Greub G."/>
            <person name="Miranda-Saavedra D."/>
            <person name="Chen N."/>
            <person name="Nash P."/>
            <person name="Ginger M.L."/>
            <person name="Horn M."/>
            <person name="Schaap P."/>
            <person name="Caler L."/>
            <person name="Loftus B."/>
        </authorList>
    </citation>
    <scope>NUCLEOTIDE SEQUENCE [LARGE SCALE GENOMIC DNA]</scope>
    <source>
        <strain evidence="5 6">Neff</strain>
    </source>
</reference>
<evidence type="ECO:0000259" key="4">
    <source>
        <dbReference type="PROSITE" id="PS51016"/>
    </source>
</evidence>
<evidence type="ECO:0000313" key="6">
    <source>
        <dbReference type="Proteomes" id="UP000011083"/>
    </source>
</evidence>
<evidence type="ECO:0000256" key="2">
    <source>
        <dbReference type="SAM" id="MobiDB-lite"/>
    </source>
</evidence>
<dbReference type="PANTHER" id="PTHR45876:SF8">
    <property type="entry name" value="FI04035P"/>
    <property type="match status" value="1"/>
</dbReference>
<accession>L8HEL6</accession>
<dbReference type="Gene3D" id="1.10.555.10">
    <property type="entry name" value="Rho GTPase activation protein"/>
    <property type="match status" value="1"/>
</dbReference>
<dbReference type="KEGG" id="acan:ACA1_067970"/>
<dbReference type="Pfam" id="PF00784">
    <property type="entry name" value="MyTH4"/>
    <property type="match status" value="1"/>
</dbReference>
<dbReference type="PROSITE" id="PS50238">
    <property type="entry name" value="RHOGAP"/>
    <property type="match status" value="1"/>
</dbReference>
<dbReference type="SMART" id="SM00324">
    <property type="entry name" value="RhoGAP"/>
    <property type="match status" value="1"/>
</dbReference>
<dbReference type="PANTHER" id="PTHR45876">
    <property type="entry name" value="FI04035P"/>
    <property type="match status" value="1"/>
</dbReference>
<proteinExistence type="predicted"/>
<dbReference type="SMART" id="SM00139">
    <property type="entry name" value="MyTH4"/>
    <property type="match status" value="1"/>
</dbReference>
<dbReference type="AlphaFoldDB" id="L8HEL6"/>
<dbReference type="OMA" id="QSAQWIN"/>
<feature type="domain" description="Rho-GAP" evidence="3">
    <location>
        <begin position="340"/>
        <end position="525"/>
    </location>
</feature>
<dbReference type="Gene3D" id="1.25.40.530">
    <property type="entry name" value="MyTH4 domain"/>
    <property type="match status" value="1"/>
</dbReference>
<feature type="domain" description="MyTH4" evidence="4">
    <location>
        <begin position="167"/>
        <end position="343"/>
    </location>
</feature>
<organism evidence="5 6">
    <name type="scientific">Acanthamoeba castellanii (strain ATCC 30010 / Neff)</name>
    <dbReference type="NCBI Taxonomy" id="1257118"/>
    <lineage>
        <taxon>Eukaryota</taxon>
        <taxon>Amoebozoa</taxon>
        <taxon>Discosea</taxon>
        <taxon>Longamoebia</taxon>
        <taxon>Centramoebida</taxon>
        <taxon>Acanthamoebidae</taxon>
        <taxon>Acanthamoeba</taxon>
    </lineage>
</organism>
<dbReference type="RefSeq" id="XP_004352741.1">
    <property type="nucleotide sequence ID" value="XM_004352689.1"/>
</dbReference>
<dbReference type="InterPro" id="IPR038185">
    <property type="entry name" value="MyTH4_dom_sf"/>
</dbReference>
<dbReference type="GO" id="GO:0005096">
    <property type="term" value="F:GTPase activator activity"/>
    <property type="evidence" value="ECO:0007669"/>
    <property type="project" value="UniProtKB-KW"/>
</dbReference>
<dbReference type="Pfam" id="PF00620">
    <property type="entry name" value="RhoGAP"/>
    <property type="match status" value="1"/>
</dbReference>
<keyword evidence="6" id="KW-1185">Reference proteome</keyword>
<dbReference type="EMBL" id="KB007857">
    <property type="protein sequence ID" value="ELR23213.1"/>
    <property type="molecule type" value="Genomic_DNA"/>
</dbReference>
<gene>
    <name evidence="5" type="ORF">ACA1_067970</name>
</gene>
<dbReference type="InterPro" id="IPR000198">
    <property type="entry name" value="RhoGAP_dom"/>
</dbReference>
<dbReference type="OrthoDB" id="437889at2759"/>
<evidence type="ECO:0000313" key="5">
    <source>
        <dbReference type="EMBL" id="ELR23213.1"/>
    </source>
</evidence>
<dbReference type="VEuPathDB" id="AmoebaDB:ACA1_067970"/>
<evidence type="ECO:0000259" key="3">
    <source>
        <dbReference type="PROSITE" id="PS50238"/>
    </source>
</evidence>
<dbReference type="InterPro" id="IPR008936">
    <property type="entry name" value="Rho_GTPase_activation_prot"/>
</dbReference>
<dbReference type="InterPro" id="IPR000857">
    <property type="entry name" value="MyTH4_dom"/>
</dbReference>
<dbReference type="STRING" id="1257118.L8HEL6"/>
<dbReference type="GO" id="GO:0005856">
    <property type="term" value="C:cytoskeleton"/>
    <property type="evidence" value="ECO:0007669"/>
    <property type="project" value="InterPro"/>
</dbReference>
<dbReference type="GeneID" id="14924187"/>
<dbReference type="GO" id="GO:0007165">
    <property type="term" value="P:signal transduction"/>
    <property type="evidence" value="ECO:0007669"/>
    <property type="project" value="InterPro"/>
</dbReference>
<dbReference type="Proteomes" id="UP000011083">
    <property type="component" value="Unassembled WGS sequence"/>
</dbReference>
<dbReference type="SUPFAM" id="SSF48350">
    <property type="entry name" value="GTPase activation domain, GAP"/>
    <property type="match status" value="1"/>
</dbReference>
<protein>
    <submittedName>
        <fullName evidence="5">RhoGAP domain containing protein</fullName>
    </submittedName>
</protein>
<keyword evidence="1" id="KW-0343">GTPase activation</keyword>
<dbReference type="GO" id="GO:0005737">
    <property type="term" value="C:cytoplasm"/>
    <property type="evidence" value="ECO:0007669"/>
    <property type="project" value="TreeGrafter"/>
</dbReference>
<feature type="region of interest" description="Disordered" evidence="2">
    <location>
        <begin position="1"/>
        <end position="95"/>
    </location>
</feature>
<name>L8HEL6_ACACF</name>
<dbReference type="PROSITE" id="PS51016">
    <property type="entry name" value="MYTH4"/>
    <property type="match status" value="1"/>
</dbReference>
<evidence type="ECO:0000256" key="1">
    <source>
        <dbReference type="ARBA" id="ARBA00022468"/>
    </source>
</evidence>